<feature type="domain" description="Exonuclease" evidence="3">
    <location>
        <begin position="3"/>
        <end position="165"/>
    </location>
</feature>
<dbReference type="InterPro" id="IPR013520">
    <property type="entry name" value="Ribonucl_H"/>
</dbReference>
<accession>A0A921AW33</accession>
<dbReference type="PANTHER" id="PTHR30231:SF42">
    <property type="entry name" value="EXONUCLEASE"/>
    <property type="match status" value="1"/>
</dbReference>
<organism evidence="4 5">
    <name type="scientific">Mailhella massiliensis</name>
    <dbReference type="NCBI Taxonomy" id="1903261"/>
    <lineage>
        <taxon>Bacteria</taxon>
        <taxon>Pseudomonadati</taxon>
        <taxon>Thermodesulfobacteriota</taxon>
        <taxon>Desulfovibrionia</taxon>
        <taxon>Desulfovibrionales</taxon>
        <taxon>Desulfovibrionaceae</taxon>
        <taxon>Mailhella</taxon>
    </lineage>
</organism>
<keyword evidence="4" id="KW-0378">Hydrolase</keyword>
<evidence type="ECO:0000256" key="1">
    <source>
        <dbReference type="ARBA" id="ARBA00025483"/>
    </source>
</evidence>
<dbReference type="SMART" id="SM00479">
    <property type="entry name" value="EXOIII"/>
    <property type="match status" value="1"/>
</dbReference>
<evidence type="ECO:0000256" key="2">
    <source>
        <dbReference type="ARBA" id="ARBA00026073"/>
    </source>
</evidence>
<comment type="function">
    <text evidence="1">DNA polymerase III is a complex, multichain enzyme responsible for most of the replicative synthesis in bacteria. The epsilon subunit contain the editing function and is a proofreading 3'-5' exonuclease.</text>
</comment>
<proteinExistence type="predicted"/>
<dbReference type="Proteomes" id="UP000698963">
    <property type="component" value="Unassembled WGS sequence"/>
</dbReference>
<dbReference type="PANTHER" id="PTHR30231">
    <property type="entry name" value="DNA POLYMERASE III SUBUNIT EPSILON"/>
    <property type="match status" value="1"/>
</dbReference>
<evidence type="ECO:0000313" key="5">
    <source>
        <dbReference type="Proteomes" id="UP000698963"/>
    </source>
</evidence>
<comment type="caution">
    <text evidence="4">The sequence shown here is derived from an EMBL/GenBank/DDBJ whole genome shotgun (WGS) entry which is preliminary data.</text>
</comment>
<dbReference type="InterPro" id="IPR012337">
    <property type="entry name" value="RNaseH-like_sf"/>
</dbReference>
<dbReference type="GO" id="GO:0005829">
    <property type="term" value="C:cytosol"/>
    <property type="evidence" value="ECO:0007669"/>
    <property type="project" value="TreeGrafter"/>
</dbReference>
<gene>
    <name evidence="4" type="ORF">K8W16_04645</name>
</gene>
<dbReference type="FunFam" id="3.30.420.10:FF:000045">
    <property type="entry name" value="3'-5' exonuclease DinG"/>
    <property type="match status" value="1"/>
</dbReference>
<evidence type="ECO:0000313" key="4">
    <source>
        <dbReference type="EMBL" id="HJD96914.1"/>
    </source>
</evidence>
<dbReference type="SUPFAM" id="SSF53098">
    <property type="entry name" value="Ribonuclease H-like"/>
    <property type="match status" value="1"/>
</dbReference>
<keyword evidence="4" id="KW-0269">Exonuclease</keyword>
<dbReference type="Pfam" id="PF00929">
    <property type="entry name" value="RNase_T"/>
    <property type="match status" value="1"/>
</dbReference>
<keyword evidence="4" id="KW-0540">Nuclease</keyword>
<dbReference type="GO" id="GO:0003676">
    <property type="term" value="F:nucleic acid binding"/>
    <property type="evidence" value="ECO:0007669"/>
    <property type="project" value="InterPro"/>
</dbReference>
<sequence length="172" mass="19432">MAAVVALDFETADKYADSACALGMVRMEGGQVADTWYRLIRPPRPRVYFTEIHGLTWDMLKGERSFVELWPEISTFLRDAGLLVAHNASFDRRVLYGCCRAFGLCPPSVPFVCTVKGSRRMLRLPHHRLNDVCAYLGLELNHHNAASDAMAAARIYLHLRSLGMMDEEMMLP</sequence>
<dbReference type="InterPro" id="IPR036397">
    <property type="entry name" value="RNaseH_sf"/>
</dbReference>
<reference evidence="4" key="1">
    <citation type="journal article" date="2021" name="PeerJ">
        <title>Extensive microbial diversity within the chicken gut microbiome revealed by metagenomics and culture.</title>
        <authorList>
            <person name="Gilroy R."/>
            <person name="Ravi A."/>
            <person name="Getino M."/>
            <person name="Pursley I."/>
            <person name="Horton D.L."/>
            <person name="Alikhan N.F."/>
            <person name="Baker D."/>
            <person name="Gharbi K."/>
            <person name="Hall N."/>
            <person name="Watson M."/>
            <person name="Adriaenssens E.M."/>
            <person name="Foster-Nyarko E."/>
            <person name="Jarju S."/>
            <person name="Secka A."/>
            <person name="Antonio M."/>
            <person name="Oren A."/>
            <person name="Chaudhuri R.R."/>
            <person name="La Ragione R."/>
            <person name="Hildebrand F."/>
            <person name="Pallen M.J."/>
        </authorList>
    </citation>
    <scope>NUCLEOTIDE SEQUENCE</scope>
    <source>
        <strain evidence="4">ChiGjej2B2-19336</strain>
    </source>
</reference>
<evidence type="ECO:0000259" key="3">
    <source>
        <dbReference type="SMART" id="SM00479"/>
    </source>
</evidence>
<reference evidence="4" key="2">
    <citation type="submission" date="2021-09" db="EMBL/GenBank/DDBJ databases">
        <authorList>
            <person name="Gilroy R."/>
        </authorList>
    </citation>
    <scope>NUCLEOTIDE SEQUENCE</scope>
    <source>
        <strain evidence="4">ChiGjej2B2-19336</strain>
    </source>
</reference>
<dbReference type="CDD" id="cd06130">
    <property type="entry name" value="DNA_pol_III_epsilon_like"/>
    <property type="match status" value="1"/>
</dbReference>
<protein>
    <submittedName>
        <fullName evidence="4">3'-5' exonuclease</fullName>
    </submittedName>
</protein>
<name>A0A921AW33_9BACT</name>
<dbReference type="RefSeq" id="WP_304121542.1">
    <property type="nucleotide sequence ID" value="NZ_DYZA01000086.1"/>
</dbReference>
<dbReference type="GO" id="GO:0008408">
    <property type="term" value="F:3'-5' exonuclease activity"/>
    <property type="evidence" value="ECO:0007669"/>
    <property type="project" value="TreeGrafter"/>
</dbReference>
<dbReference type="GO" id="GO:0006259">
    <property type="term" value="P:DNA metabolic process"/>
    <property type="evidence" value="ECO:0007669"/>
    <property type="project" value="UniProtKB-ARBA"/>
</dbReference>
<comment type="subunit">
    <text evidence="2">DNA polymerase III contains a core (composed of alpha, epsilon and theta chains) that associates with a tau subunit. This core dimerizes to form the POLIII' complex. PolIII' associates with the gamma complex (composed of gamma, delta, delta', psi and chi chains) and with the beta chain to form the complete DNA polymerase III complex.</text>
</comment>
<dbReference type="AlphaFoldDB" id="A0A921AW33"/>
<dbReference type="Gene3D" id="3.30.420.10">
    <property type="entry name" value="Ribonuclease H-like superfamily/Ribonuclease H"/>
    <property type="match status" value="1"/>
</dbReference>
<dbReference type="EMBL" id="DYZA01000086">
    <property type="protein sequence ID" value="HJD96914.1"/>
    <property type="molecule type" value="Genomic_DNA"/>
</dbReference>